<evidence type="ECO:0000259" key="10">
    <source>
        <dbReference type="SMART" id="SM00471"/>
    </source>
</evidence>
<dbReference type="SMART" id="SM00471">
    <property type="entry name" value="HDc"/>
    <property type="match status" value="1"/>
</dbReference>
<comment type="similarity">
    <text evidence="5">Belongs to the HDDC2 family.</text>
</comment>
<dbReference type="OMA" id="TWRLCLM"/>
<dbReference type="STRING" id="905079.L1J999"/>
<gene>
    <name evidence="11" type="ORF">GUITHDRAFT_109150</name>
</gene>
<dbReference type="AlphaFoldDB" id="L1J999"/>
<evidence type="ECO:0000256" key="7">
    <source>
        <dbReference type="ARBA" id="ARBA00012964"/>
    </source>
</evidence>
<reference evidence="13" key="2">
    <citation type="submission" date="2012-11" db="EMBL/GenBank/DDBJ databases">
        <authorList>
            <person name="Kuo A."/>
            <person name="Curtis B.A."/>
            <person name="Tanifuji G."/>
            <person name="Burki F."/>
            <person name="Gruber A."/>
            <person name="Irimia M."/>
            <person name="Maruyama S."/>
            <person name="Arias M.C."/>
            <person name="Ball S.G."/>
            <person name="Gile G.H."/>
            <person name="Hirakawa Y."/>
            <person name="Hopkins J.F."/>
            <person name="Rensing S.A."/>
            <person name="Schmutz J."/>
            <person name="Symeonidi A."/>
            <person name="Elias M."/>
            <person name="Eveleigh R.J."/>
            <person name="Herman E.K."/>
            <person name="Klute M.J."/>
            <person name="Nakayama T."/>
            <person name="Obornik M."/>
            <person name="Reyes-Prieto A."/>
            <person name="Armbrust E.V."/>
            <person name="Aves S.J."/>
            <person name="Beiko R.G."/>
            <person name="Coutinho P."/>
            <person name="Dacks J.B."/>
            <person name="Durnford D.G."/>
            <person name="Fast N.M."/>
            <person name="Green B.R."/>
            <person name="Grisdale C."/>
            <person name="Hempe F."/>
            <person name="Henrissat B."/>
            <person name="Hoppner M.P."/>
            <person name="Ishida K.-I."/>
            <person name="Kim E."/>
            <person name="Koreny L."/>
            <person name="Kroth P.G."/>
            <person name="Liu Y."/>
            <person name="Malik S.-B."/>
            <person name="Maier U.G."/>
            <person name="McRose D."/>
            <person name="Mock T."/>
            <person name="Neilson J.A."/>
            <person name="Onodera N.T."/>
            <person name="Poole A.M."/>
            <person name="Pritham E.J."/>
            <person name="Richards T.A."/>
            <person name="Rocap G."/>
            <person name="Roy S.W."/>
            <person name="Sarai C."/>
            <person name="Schaack S."/>
            <person name="Shirato S."/>
            <person name="Slamovits C.H."/>
            <person name="Spencer D.F."/>
            <person name="Suzuki S."/>
            <person name="Worden A.Z."/>
            <person name="Zauner S."/>
            <person name="Barry K."/>
            <person name="Bell C."/>
            <person name="Bharti A.K."/>
            <person name="Crow J.A."/>
            <person name="Grimwood J."/>
            <person name="Kramer R."/>
            <person name="Lindquist E."/>
            <person name="Lucas S."/>
            <person name="Salamov A."/>
            <person name="McFadden G.I."/>
            <person name="Lane C.E."/>
            <person name="Keeling P.J."/>
            <person name="Gray M.W."/>
            <person name="Grigoriev I.V."/>
            <person name="Archibald J.M."/>
        </authorList>
    </citation>
    <scope>NUCLEOTIDE SEQUENCE</scope>
    <source>
        <strain evidence="13">CCMP2712</strain>
    </source>
</reference>
<dbReference type="PANTHER" id="PTHR11845:SF13">
    <property type="entry name" value="5'-DEOXYNUCLEOTIDASE HDDC2"/>
    <property type="match status" value="1"/>
</dbReference>
<dbReference type="PaxDb" id="55529-EKX45106"/>
<evidence type="ECO:0000313" key="13">
    <source>
        <dbReference type="Proteomes" id="UP000011087"/>
    </source>
</evidence>
<evidence type="ECO:0000256" key="4">
    <source>
        <dbReference type="ARBA" id="ARBA00004074"/>
    </source>
</evidence>
<comment type="cofactor">
    <cofactor evidence="2">
        <name>Mn(2+)</name>
        <dbReference type="ChEBI" id="CHEBI:29035"/>
    </cofactor>
</comment>
<evidence type="ECO:0000256" key="5">
    <source>
        <dbReference type="ARBA" id="ARBA00009999"/>
    </source>
</evidence>
<dbReference type="eggNOG" id="KOG3197">
    <property type="taxonomic scope" value="Eukaryota"/>
</dbReference>
<dbReference type="InterPro" id="IPR039356">
    <property type="entry name" value="YfbR/HDDC2"/>
</dbReference>
<proteinExistence type="inferred from homology"/>
<dbReference type="EC" id="3.1.3.89" evidence="7"/>
<keyword evidence="9" id="KW-0378">Hydrolase</keyword>
<dbReference type="KEGG" id="gtt:GUITHDRAFT_109150"/>
<evidence type="ECO:0000313" key="12">
    <source>
        <dbReference type="EnsemblProtists" id="EKX45106"/>
    </source>
</evidence>
<dbReference type="GO" id="GO:0046872">
    <property type="term" value="F:metal ion binding"/>
    <property type="evidence" value="ECO:0007669"/>
    <property type="project" value="UniProtKB-KW"/>
</dbReference>
<comment type="function">
    <text evidence="4">Catalyzes the dephosphorylation of the nucleoside 5'-monophosphates deoxyadenosine monophosphate (dAMP), deoxycytidine monophosphate (dCMP), deoxyguanosine monophosphate (dGMP) and deoxythymidine monophosphate (dTMP).</text>
</comment>
<comment type="cofactor">
    <cofactor evidence="3">
        <name>Co(2+)</name>
        <dbReference type="ChEBI" id="CHEBI:48828"/>
    </cofactor>
</comment>
<dbReference type="GO" id="GO:0005737">
    <property type="term" value="C:cytoplasm"/>
    <property type="evidence" value="ECO:0007669"/>
    <property type="project" value="TreeGrafter"/>
</dbReference>
<keyword evidence="8" id="KW-0479">Metal-binding</keyword>
<dbReference type="OrthoDB" id="10254258at2759"/>
<dbReference type="Pfam" id="PF13023">
    <property type="entry name" value="HD_3"/>
    <property type="match status" value="1"/>
</dbReference>
<dbReference type="Gene3D" id="1.10.3210.10">
    <property type="entry name" value="Hypothetical protein af1432"/>
    <property type="match status" value="1"/>
</dbReference>
<reference evidence="12" key="3">
    <citation type="submission" date="2016-03" db="UniProtKB">
        <authorList>
            <consortium name="EnsemblProtists"/>
        </authorList>
    </citation>
    <scope>IDENTIFICATION</scope>
</reference>
<organism evidence="11">
    <name type="scientific">Guillardia theta (strain CCMP2712)</name>
    <name type="common">Cryptophyte</name>
    <dbReference type="NCBI Taxonomy" id="905079"/>
    <lineage>
        <taxon>Eukaryota</taxon>
        <taxon>Cryptophyceae</taxon>
        <taxon>Pyrenomonadales</taxon>
        <taxon>Geminigeraceae</taxon>
        <taxon>Guillardia</taxon>
    </lineage>
</organism>
<dbReference type="SUPFAM" id="SSF109604">
    <property type="entry name" value="HD-domain/PDEase-like"/>
    <property type="match status" value="1"/>
</dbReference>
<dbReference type="GO" id="GO:0002953">
    <property type="term" value="F:5'-deoxynucleotidase activity"/>
    <property type="evidence" value="ECO:0007669"/>
    <property type="project" value="UniProtKB-EC"/>
</dbReference>
<evidence type="ECO:0000313" key="11">
    <source>
        <dbReference type="EMBL" id="EKX45106.1"/>
    </source>
</evidence>
<protein>
    <recommendedName>
        <fullName evidence="7">5'-deoxynucleotidase</fullName>
        <ecNumber evidence="7">3.1.3.89</ecNumber>
    </recommendedName>
</protein>
<keyword evidence="13" id="KW-1185">Reference proteome</keyword>
<evidence type="ECO:0000256" key="6">
    <source>
        <dbReference type="ARBA" id="ARBA00011738"/>
    </source>
</evidence>
<evidence type="ECO:0000256" key="9">
    <source>
        <dbReference type="ARBA" id="ARBA00022801"/>
    </source>
</evidence>
<evidence type="ECO:0000256" key="2">
    <source>
        <dbReference type="ARBA" id="ARBA00001936"/>
    </source>
</evidence>
<evidence type="ECO:0000256" key="1">
    <source>
        <dbReference type="ARBA" id="ARBA00001638"/>
    </source>
</evidence>
<dbReference type="RefSeq" id="XP_005832086.1">
    <property type="nucleotide sequence ID" value="XM_005832029.1"/>
</dbReference>
<dbReference type="HOGENOM" id="CLU_039453_2_1_1"/>
<feature type="domain" description="HD/PDEase" evidence="10">
    <location>
        <begin position="41"/>
        <end position="158"/>
    </location>
</feature>
<name>L1J999_GUITC</name>
<evidence type="ECO:0000256" key="3">
    <source>
        <dbReference type="ARBA" id="ARBA00001941"/>
    </source>
</evidence>
<dbReference type="EnsemblProtists" id="EKX45106">
    <property type="protein sequence ID" value="EKX45106"/>
    <property type="gene ID" value="GUITHDRAFT_109150"/>
</dbReference>
<comment type="subunit">
    <text evidence="6">Homodimer.</text>
</comment>
<dbReference type="InterPro" id="IPR003607">
    <property type="entry name" value="HD/PDEase_dom"/>
</dbReference>
<dbReference type="InterPro" id="IPR006674">
    <property type="entry name" value="HD_domain"/>
</dbReference>
<accession>L1J999</accession>
<dbReference type="PANTHER" id="PTHR11845">
    <property type="entry name" value="5'-DEOXYNUCLEOTIDASE HDDC2"/>
    <property type="match status" value="1"/>
</dbReference>
<dbReference type="EMBL" id="JH993001">
    <property type="protein sequence ID" value="EKX45106.1"/>
    <property type="molecule type" value="Genomic_DNA"/>
</dbReference>
<dbReference type="Proteomes" id="UP000011087">
    <property type="component" value="Unassembled WGS sequence"/>
</dbReference>
<comment type="catalytic activity">
    <reaction evidence="1">
        <text>a 2'-deoxyribonucleoside 5'-phosphate + H2O = a 2'-deoxyribonucleoside + phosphate</text>
        <dbReference type="Rhea" id="RHEA:36167"/>
        <dbReference type="ChEBI" id="CHEBI:15377"/>
        <dbReference type="ChEBI" id="CHEBI:18274"/>
        <dbReference type="ChEBI" id="CHEBI:43474"/>
        <dbReference type="ChEBI" id="CHEBI:65317"/>
        <dbReference type="EC" id="3.1.3.89"/>
    </reaction>
</comment>
<evidence type="ECO:0000256" key="8">
    <source>
        <dbReference type="ARBA" id="ARBA00022723"/>
    </source>
</evidence>
<dbReference type="GeneID" id="17301707"/>
<sequence length="199" mass="22815">MSGEQNSFQAPKPSEVIELLKVCGKLKRTARTGWVRKGVQNYESVAEHSWRITLLPMFLSNRNDVDHVRCMKIGLVHDLAEALVGDITPHCGVSDQEKFKLESEAMSKIKSLVPGSRIGEEIVELWNEYEAGETKEAKVVKDFDKFEMILQAEEYEAEQGVDLSEFFESTKGKIRHGEIKTWEEELRKSRDIRRGETEK</sequence>
<reference evidence="11 13" key="1">
    <citation type="journal article" date="2012" name="Nature">
        <title>Algal genomes reveal evolutionary mosaicism and the fate of nucleomorphs.</title>
        <authorList>
            <consortium name="DOE Joint Genome Institute"/>
            <person name="Curtis B.A."/>
            <person name="Tanifuji G."/>
            <person name="Burki F."/>
            <person name="Gruber A."/>
            <person name="Irimia M."/>
            <person name="Maruyama S."/>
            <person name="Arias M.C."/>
            <person name="Ball S.G."/>
            <person name="Gile G.H."/>
            <person name="Hirakawa Y."/>
            <person name="Hopkins J.F."/>
            <person name="Kuo A."/>
            <person name="Rensing S.A."/>
            <person name="Schmutz J."/>
            <person name="Symeonidi A."/>
            <person name="Elias M."/>
            <person name="Eveleigh R.J."/>
            <person name="Herman E.K."/>
            <person name="Klute M.J."/>
            <person name="Nakayama T."/>
            <person name="Obornik M."/>
            <person name="Reyes-Prieto A."/>
            <person name="Armbrust E.V."/>
            <person name="Aves S.J."/>
            <person name="Beiko R.G."/>
            <person name="Coutinho P."/>
            <person name="Dacks J.B."/>
            <person name="Durnford D.G."/>
            <person name="Fast N.M."/>
            <person name="Green B.R."/>
            <person name="Grisdale C.J."/>
            <person name="Hempel F."/>
            <person name="Henrissat B."/>
            <person name="Hoppner M.P."/>
            <person name="Ishida K."/>
            <person name="Kim E."/>
            <person name="Koreny L."/>
            <person name="Kroth P.G."/>
            <person name="Liu Y."/>
            <person name="Malik S.B."/>
            <person name="Maier U.G."/>
            <person name="McRose D."/>
            <person name="Mock T."/>
            <person name="Neilson J.A."/>
            <person name="Onodera N.T."/>
            <person name="Poole A.M."/>
            <person name="Pritham E.J."/>
            <person name="Richards T.A."/>
            <person name="Rocap G."/>
            <person name="Roy S.W."/>
            <person name="Sarai C."/>
            <person name="Schaack S."/>
            <person name="Shirato S."/>
            <person name="Slamovits C.H."/>
            <person name="Spencer D.F."/>
            <person name="Suzuki S."/>
            <person name="Worden A.Z."/>
            <person name="Zauner S."/>
            <person name="Barry K."/>
            <person name="Bell C."/>
            <person name="Bharti A.K."/>
            <person name="Crow J.A."/>
            <person name="Grimwood J."/>
            <person name="Kramer R."/>
            <person name="Lindquist E."/>
            <person name="Lucas S."/>
            <person name="Salamov A."/>
            <person name="McFadden G.I."/>
            <person name="Lane C.E."/>
            <person name="Keeling P.J."/>
            <person name="Gray M.W."/>
            <person name="Grigoriev I.V."/>
            <person name="Archibald J.M."/>
        </authorList>
    </citation>
    <scope>NUCLEOTIDE SEQUENCE</scope>
    <source>
        <strain evidence="11 13">CCMP2712</strain>
    </source>
</reference>
<dbReference type="FunFam" id="1.10.3210.10:FF:000016">
    <property type="entry name" value="HD domain-containing protein 2"/>
    <property type="match status" value="1"/>
</dbReference>